<gene>
    <name evidence="2" type="ordered locus">Os04g0209600</name>
    <name evidence="2" type="ORF">OSNPB_040209600</name>
</gene>
<evidence type="ECO:0000313" key="2">
    <source>
        <dbReference type="EMBL" id="BAS88128.1"/>
    </source>
</evidence>
<dbReference type="Proteomes" id="UP000059680">
    <property type="component" value="Chromosome 4"/>
</dbReference>
<dbReference type="PaxDb" id="39947-A0A0P0W7G9"/>
<dbReference type="InParanoid" id="A0A0P0W7G9"/>
<keyword evidence="3" id="KW-1185">Reference proteome</keyword>
<feature type="compositionally biased region" description="Low complexity" evidence="1">
    <location>
        <begin position="108"/>
        <end position="119"/>
    </location>
</feature>
<feature type="region of interest" description="Disordered" evidence="1">
    <location>
        <begin position="108"/>
        <end position="132"/>
    </location>
</feature>
<accession>A0A0P0W7G9</accession>
<reference evidence="3" key="1">
    <citation type="journal article" date="2005" name="Nature">
        <title>The map-based sequence of the rice genome.</title>
        <authorList>
            <consortium name="International rice genome sequencing project (IRGSP)"/>
            <person name="Matsumoto T."/>
            <person name="Wu J."/>
            <person name="Kanamori H."/>
            <person name="Katayose Y."/>
            <person name="Fujisawa M."/>
            <person name="Namiki N."/>
            <person name="Mizuno H."/>
            <person name="Yamamoto K."/>
            <person name="Antonio B.A."/>
            <person name="Baba T."/>
            <person name="Sakata K."/>
            <person name="Nagamura Y."/>
            <person name="Aoki H."/>
            <person name="Arikawa K."/>
            <person name="Arita K."/>
            <person name="Bito T."/>
            <person name="Chiden Y."/>
            <person name="Fujitsuka N."/>
            <person name="Fukunaka R."/>
            <person name="Hamada M."/>
            <person name="Harada C."/>
            <person name="Hayashi A."/>
            <person name="Hijishita S."/>
            <person name="Honda M."/>
            <person name="Hosokawa S."/>
            <person name="Ichikawa Y."/>
            <person name="Idonuma A."/>
            <person name="Iijima M."/>
            <person name="Ikeda M."/>
            <person name="Ikeno M."/>
            <person name="Ito K."/>
            <person name="Ito S."/>
            <person name="Ito T."/>
            <person name="Ito Y."/>
            <person name="Ito Y."/>
            <person name="Iwabuchi A."/>
            <person name="Kamiya K."/>
            <person name="Karasawa W."/>
            <person name="Kurita K."/>
            <person name="Katagiri S."/>
            <person name="Kikuta A."/>
            <person name="Kobayashi H."/>
            <person name="Kobayashi N."/>
            <person name="Machita K."/>
            <person name="Maehara T."/>
            <person name="Masukawa M."/>
            <person name="Mizubayashi T."/>
            <person name="Mukai Y."/>
            <person name="Nagasaki H."/>
            <person name="Nagata Y."/>
            <person name="Naito S."/>
            <person name="Nakashima M."/>
            <person name="Nakama Y."/>
            <person name="Nakamichi Y."/>
            <person name="Nakamura M."/>
            <person name="Meguro A."/>
            <person name="Negishi M."/>
            <person name="Ohta I."/>
            <person name="Ohta T."/>
            <person name="Okamoto M."/>
            <person name="Ono N."/>
            <person name="Saji S."/>
            <person name="Sakaguchi M."/>
            <person name="Sakai K."/>
            <person name="Shibata M."/>
            <person name="Shimokawa T."/>
            <person name="Song J."/>
            <person name="Takazaki Y."/>
            <person name="Terasawa K."/>
            <person name="Tsugane M."/>
            <person name="Tsuji K."/>
            <person name="Ueda S."/>
            <person name="Waki K."/>
            <person name="Yamagata H."/>
            <person name="Yamamoto M."/>
            <person name="Yamamoto S."/>
            <person name="Yamane H."/>
            <person name="Yoshiki S."/>
            <person name="Yoshihara R."/>
            <person name="Yukawa K."/>
            <person name="Zhong H."/>
            <person name="Yano M."/>
            <person name="Yuan Q."/>
            <person name="Ouyang S."/>
            <person name="Liu J."/>
            <person name="Jones K.M."/>
            <person name="Gansberger K."/>
            <person name="Moffat K."/>
            <person name="Hill J."/>
            <person name="Bera J."/>
            <person name="Fadrosh D."/>
            <person name="Jin S."/>
            <person name="Johri S."/>
            <person name="Kim M."/>
            <person name="Overton L."/>
            <person name="Reardon M."/>
            <person name="Tsitrin T."/>
            <person name="Vuong H."/>
            <person name="Weaver B."/>
            <person name="Ciecko A."/>
            <person name="Tallon L."/>
            <person name="Jackson J."/>
            <person name="Pai G."/>
            <person name="Aken S.V."/>
            <person name="Utterback T."/>
            <person name="Reidmuller S."/>
            <person name="Feldblyum T."/>
            <person name="Hsiao J."/>
            <person name="Zismann V."/>
            <person name="Iobst S."/>
            <person name="de Vazeille A.R."/>
            <person name="Buell C.R."/>
            <person name="Ying K."/>
            <person name="Li Y."/>
            <person name="Lu T."/>
            <person name="Huang Y."/>
            <person name="Zhao Q."/>
            <person name="Feng Q."/>
            <person name="Zhang L."/>
            <person name="Zhu J."/>
            <person name="Weng Q."/>
            <person name="Mu J."/>
            <person name="Lu Y."/>
            <person name="Fan D."/>
            <person name="Liu Y."/>
            <person name="Guan J."/>
            <person name="Zhang Y."/>
            <person name="Yu S."/>
            <person name="Liu X."/>
            <person name="Zhang Y."/>
            <person name="Hong G."/>
            <person name="Han B."/>
            <person name="Choisne N."/>
            <person name="Demange N."/>
            <person name="Orjeda G."/>
            <person name="Samain S."/>
            <person name="Cattolico L."/>
            <person name="Pelletier E."/>
            <person name="Couloux A."/>
            <person name="Segurens B."/>
            <person name="Wincker P."/>
            <person name="D'Hont A."/>
            <person name="Scarpelli C."/>
            <person name="Weissenbach J."/>
            <person name="Salanoubat M."/>
            <person name="Quetier F."/>
            <person name="Yu Y."/>
            <person name="Kim H.R."/>
            <person name="Rambo T."/>
            <person name="Currie J."/>
            <person name="Collura K."/>
            <person name="Luo M."/>
            <person name="Yang T."/>
            <person name="Ammiraju J.S.S."/>
            <person name="Engler F."/>
            <person name="Soderlund C."/>
            <person name="Wing R.A."/>
            <person name="Palmer L.E."/>
            <person name="de la Bastide M."/>
            <person name="Spiegel L."/>
            <person name="Nascimento L."/>
            <person name="Zutavern T."/>
            <person name="O'Shaughnessy A."/>
            <person name="Dike S."/>
            <person name="Dedhia N."/>
            <person name="Preston R."/>
            <person name="Balija V."/>
            <person name="McCombie W.R."/>
            <person name="Chow T."/>
            <person name="Chen H."/>
            <person name="Chung M."/>
            <person name="Chen C."/>
            <person name="Shaw J."/>
            <person name="Wu H."/>
            <person name="Hsiao K."/>
            <person name="Chao Y."/>
            <person name="Chu M."/>
            <person name="Cheng C."/>
            <person name="Hour A."/>
            <person name="Lee P."/>
            <person name="Lin S."/>
            <person name="Lin Y."/>
            <person name="Liou J."/>
            <person name="Liu S."/>
            <person name="Hsing Y."/>
            <person name="Raghuvanshi S."/>
            <person name="Mohanty A."/>
            <person name="Bharti A.K."/>
            <person name="Gaur A."/>
            <person name="Gupta V."/>
            <person name="Kumar D."/>
            <person name="Ravi V."/>
            <person name="Vij S."/>
            <person name="Kapur A."/>
            <person name="Khurana P."/>
            <person name="Khurana P."/>
            <person name="Khurana J.P."/>
            <person name="Tyagi A.K."/>
            <person name="Gaikwad K."/>
            <person name="Singh A."/>
            <person name="Dalal V."/>
            <person name="Srivastava S."/>
            <person name="Dixit A."/>
            <person name="Pal A.K."/>
            <person name="Ghazi I.A."/>
            <person name="Yadav M."/>
            <person name="Pandit A."/>
            <person name="Bhargava A."/>
            <person name="Sureshbabu K."/>
            <person name="Batra K."/>
            <person name="Sharma T.R."/>
            <person name="Mohapatra T."/>
            <person name="Singh N.K."/>
            <person name="Messing J."/>
            <person name="Nelson A.B."/>
            <person name="Fuks G."/>
            <person name="Kavchok S."/>
            <person name="Keizer G."/>
            <person name="Linton E."/>
            <person name="Llaca V."/>
            <person name="Song R."/>
            <person name="Tanyolac B."/>
            <person name="Young S."/>
            <person name="Ho-Il K."/>
            <person name="Hahn J.H."/>
            <person name="Sangsakoo G."/>
            <person name="Vanavichit A."/>
            <person name="de Mattos Luiz.A.T."/>
            <person name="Zimmer P.D."/>
            <person name="Malone G."/>
            <person name="Dellagostin O."/>
            <person name="de Oliveira A.C."/>
            <person name="Bevan M."/>
            <person name="Bancroft I."/>
            <person name="Minx P."/>
            <person name="Cordum H."/>
            <person name="Wilson R."/>
            <person name="Cheng Z."/>
            <person name="Jin W."/>
            <person name="Jiang J."/>
            <person name="Leong S.A."/>
            <person name="Iwama H."/>
            <person name="Gojobori T."/>
            <person name="Itoh T."/>
            <person name="Niimura Y."/>
            <person name="Fujii Y."/>
            <person name="Habara T."/>
            <person name="Sakai H."/>
            <person name="Sato Y."/>
            <person name="Wilson G."/>
            <person name="Kumar K."/>
            <person name="McCouch S."/>
            <person name="Juretic N."/>
            <person name="Hoen D."/>
            <person name="Wright S."/>
            <person name="Bruskiewich R."/>
            <person name="Bureau T."/>
            <person name="Miyao A."/>
            <person name="Hirochika H."/>
            <person name="Nishikawa T."/>
            <person name="Kadowaki K."/>
            <person name="Sugiura M."/>
            <person name="Burr B."/>
            <person name="Sasaki T."/>
        </authorList>
    </citation>
    <scope>NUCLEOTIDE SEQUENCE [LARGE SCALE GENOMIC DNA]</scope>
    <source>
        <strain evidence="3">cv. Nipponbare</strain>
    </source>
</reference>
<reference evidence="2 3" key="2">
    <citation type="journal article" date="2013" name="Plant Cell Physiol.">
        <title>Rice Annotation Project Database (RAP-DB): an integrative and interactive database for rice genomics.</title>
        <authorList>
            <person name="Sakai H."/>
            <person name="Lee S.S."/>
            <person name="Tanaka T."/>
            <person name="Numa H."/>
            <person name="Kim J."/>
            <person name="Kawahara Y."/>
            <person name="Wakimoto H."/>
            <person name="Yang C.C."/>
            <person name="Iwamoto M."/>
            <person name="Abe T."/>
            <person name="Yamada Y."/>
            <person name="Muto A."/>
            <person name="Inokuchi H."/>
            <person name="Ikemura T."/>
            <person name="Matsumoto T."/>
            <person name="Sasaki T."/>
            <person name="Itoh T."/>
        </authorList>
    </citation>
    <scope>NUCLEOTIDE SEQUENCE [LARGE SCALE GENOMIC DNA]</scope>
    <source>
        <strain evidence="3">cv. Nipponbare</strain>
    </source>
</reference>
<evidence type="ECO:0000256" key="1">
    <source>
        <dbReference type="SAM" id="MobiDB-lite"/>
    </source>
</evidence>
<dbReference type="AlphaFoldDB" id="A0A0P0W7G9"/>
<organism evidence="2 3">
    <name type="scientific">Oryza sativa subsp. japonica</name>
    <name type="common">Rice</name>
    <dbReference type="NCBI Taxonomy" id="39947"/>
    <lineage>
        <taxon>Eukaryota</taxon>
        <taxon>Viridiplantae</taxon>
        <taxon>Streptophyta</taxon>
        <taxon>Embryophyta</taxon>
        <taxon>Tracheophyta</taxon>
        <taxon>Spermatophyta</taxon>
        <taxon>Magnoliopsida</taxon>
        <taxon>Liliopsida</taxon>
        <taxon>Poales</taxon>
        <taxon>Poaceae</taxon>
        <taxon>BOP clade</taxon>
        <taxon>Oryzoideae</taxon>
        <taxon>Oryzeae</taxon>
        <taxon>Oryzinae</taxon>
        <taxon>Oryza</taxon>
        <taxon>Oryza sativa</taxon>
    </lineage>
</organism>
<name>A0A0P0W7G9_ORYSJ</name>
<reference evidence="2 3" key="3">
    <citation type="journal article" date="2013" name="Rice">
        <title>Improvement of the Oryza sativa Nipponbare reference genome using next generation sequence and optical map data.</title>
        <authorList>
            <person name="Kawahara Y."/>
            <person name="de la Bastide M."/>
            <person name="Hamilton J.P."/>
            <person name="Kanamori H."/>
            <person name="McCombie W.R."/>
            <person name="Ouyang S."/>
            <person name="Schwartz D.C."/>
            <person name="Tanaka T."/>
            <person name="Wu J."/>
            <person name="Zhou S."/>
            <person name="Childs K.L."/>
            <person name="Davidson R.M."/>
            <person name="Lin H."/>
            <person name="Quesada-Ocampo L."/>
            <person name="Vaillancourt B."/>
            <person name="Sakai H."/>
            <person name="Lee S.S."/>
            <person name="Kim J."/>
            <person name="Numa H."/>
            <person name="Itoh T."/>
            <person name="Buell C.R."/>
            <person name="Matsumoto T."/>
        </authorList>
    </citation>
    <scope>NUCLEOTIDE SEQUENCE [LARGE SCALE GENOMIC DNA]</scope>
    <source>
        <strain evidence="3">cv. Nipponbare</strain>
    </source>
</reference>
<dbReference type="EMBL" id="AP014960">
    <property type="protein sequence ID" value="BAS88128.1"/>
    <property type="molecule type" value="Genomic_DNA"/>
</dbReference>
<feature type="compositionally biased region" description="Basic residues" evidence="1">
    <location>
        <begin position="120"/>
        <end position="132"/>
    </location>
</feature>
<sequence length="132" mass="14635">MIEPSIHRCRPRPPPLPVTAQHPTKSCPRAHHRLIRRHCLDQRPLTAIVSLLALLLPHLLPSSTSPLPYLPPLLRSHARGVLAVVVDLLGQGMSLLSAPDMAPVPWTRSASPWSSTSRSRACRHHPPPTRRL</sequence>
<protein>
    <submittedName>
        <fullName evidence="2">Os04g0209600 protein</fullName>
    </submittedName>
</protein>
<proteinExistence type="predicted"/>
<evidence type="ECO:0000313" key="3">
    <source>
        <dbReference type="Proteomes" id="UP000059680"/>
    </source>
</evidence>
<feature type="region of interest" description="Disordered" evidence="1">
    <location>
        <begin position="1"/>
        <end position="26"/>
    </location>
</feature>